<dbReference type="EMBL" id="BEXD01000480">
    <property type="protein sequence ID" value="GBB87796.1"/>
    <property type="molecule type" value="Genomic_DNA"/>
</dbReference>
<dbReference type="PANTHER" id="PTHR45011">
    <property type="entry name" value="DAP3-BINDING CELL DEATH ENHANCER 1"/>
    <property type="match status" value="1"/>
</dbReference>
<feature type="binding site" evidence="1">
    <location>
        <position position="57"/>
    </location>
    <ligand>
        <name>ATP</name>
        <dbReference type="ChEBI" id="CHEBI:30616"/>
    </ligand>
</feature>
<dbReference type="SMART" id="SM00671">
    <property type="entry name" value="SEL1"/>
    <property type="match status" value="7"/>
</dbReference>
<dbReference type="InterPro" id="IPR001245">
    <property type="entry name" value="Ser-Thr/Tyr_kinase_cat_dom"/>
</dbReference>
<evidence type="ECO:0000259" key="3">
    <source>
        <dbReference type="PROSITE" id="PS50011"/>
    </source>
</evidence>
<comment type="caution">
    <text evidence="4">The sequence shown here is derived from an EMBL/GenBank/DDBJ whole genome shotgun (WGS) entry which is preliminary data.</text>
</comment>
<feature type="domain" description="Protein kinase" evidence="3">
    <location>
        <begin position="28"/>
        <end position="302"/>
    </location>
</feature>
<dbReference type="PANTHER" id="PTHR45011:SF1">
    <property type="entry name" value="DAP3-BINDING CELL DEATH ENHANCER 1"/>
    <property type="match status" value="1"/>
</dbReference>
<keyword evidence="1" id="KW-0547">Nucleotide-binding</keyword>
<dbReference type="PROSITE" id="PS00107">
    <property type="entry name" value="PROTEIN_KINASE_ATP"/>
    <property type="match status" value="1"/>
</dbReference>
<dbReference type="InterPro" id="IPR000719">
    <property type="entry name" value="Prot_kinase_dom"/>
</dbReference>
<dbReference type="PRINTS" id="PR00109">
    <property type="entry name" value="TYRKINASE"/>
</dbReference>
<dbReference type="GO" id="GO:0004672">
    <property type="term" value="F:protein kinase activity"/>
    <property type="evidence" value="ECO:0007669"/>
    <property type="project" value="InterPro"/>
</dbReference>
<proteinExistence type="predicted"/>
<evidence type="ECO:0000256" key="2">
    <source>
        <dbReference type="SAM" id="Coils"/>
    </source>
</evidence>
<accession>A0A2Z6R4T8</accession>
<dbReference type="Proteomes" id="UP000247702">
    <property type="component" value="Unassembled WGS sequence"/>
</dbReference>
<dbReference type="InterPro" id="IPR011990">
    <property type="entry name" value="TPR-like_helical_dom_sf"/>
</dbReference>
<dbReference type="Gene3D" id="1.10.510.10">
    <property type="entry name" value="Transferase(Phosphotransferase) domain 1"/>
    <property type="match status" value="1"/>
</dbReference>
<evidence type="ECO:0000256" key="1">
    <source>
        <dbReference type="PROSITE-ProRule" id="PRU10141"/>
    </source>
</evidence>
<dbReference type="InterPro" id="IPR006597">
    <property type="entry name" value="Sel1-like"/>
</dbReference>
<reference evidence="4 5" key="1">
    <citation type="submission" date="2017-11" db="EMBL/GenBank/DDBJ databases">
        <title>The genome of Rhizophagus clarus HR1 reveals common genetic basis of auxotrophy among arbuscular mycorrhizal fungi.</title>
        <authorList>
            <person name="Kobayashi Y."/>
        </authorList>
    </citation>
    <scope>NUCLEOTIDE SEQUENCE [LARGE SCALE GENOMIC DNA]</scope>
    <source>
        <strain evidence="4 5">HR1</strain>
    </source>
</reference>
<evidence type="ECO:0000313" key="5">
    <source>
        <dbReference type="Proteomes" id="UP000247702"/>
    </source>
</evidence>
<keyword evidence="5" id="KW-1185">Reference proteome</keyword>
<protein>
    <recommendedName>
        <fullName evidence="3">Protein kinase domain-containing protein</fullName>
    </recommendedName>
</protein>
<dbReference type="PROSITE" id="PS50011">
    <property type="entry name" value="PROTEIN_KINASE_DOM"/>
    <property type="match status" value="1"/>
</dbReference>
<keyword evidence="1" id="KW-0067">ATP-binding</keyword>
<dbReference type="InterPro" id="IPR052748">
    <property type="entry name" value="ISR_Activator"/>
</dbReference>
<dbReference type="SUPFAM" id="SSF81901">
    <property type="entry name" value="HCP-like"/>
    <property type="match status" value="2"/>
</dbReference>
<dbReference type="SUPFAM" id="SSF56112">
    <property type="entry name" value="Protein kinase-like (PK-like)"/>
    <property type="match status" value="1"/>
</dbReference>
<sequence length="946" mass="107611">MQNANECINWIEEAIAKDYFRLYKHEYLSNVQKIGTGGFGKVYRASWRNSEQYFALKSFFNIDDVTAKEIVHELKLQRDIQFHNNIIKFYGVAKFDPENVNVPSKNYLLVMEYADSGPLKDYLKENFNILTWNDKYNLAYQLACAVSCLHNEGIVHRDLHSGNVLVHQNIIKLSDFGLSKRIESSSNTQSKLFGIIPYVDPKRFSGRRKNKNQTQIYSLNEKRDVYSIGVLFWEISSGKPPFYAEGEKYDLDLAIEILQGLREDPTPDTPEDYIKIYTECWNGEPDKRPTINKVVERLKEIITKMNVLTKNYQTELSPQSTSTDDQNFNPANISTSSNTNNSLHGEMSQIIQNFNPANIDTSSNTDNSLHGEMSQFIQDFDKMNTKEVLFTTLSNENISIIINDIVNYIFKILNEGKETTLIKDLKNILDYFNKNNINSREIYDWLLINQNNSDSIFLLGYFNYLGIETNEDNKKAFDLFINASEQSHTLAQFYVGLYYETGRGTVKDEKLALTYYEKIADMGYVIGLLKIGYFYDKGIAVSTNKQKAIEFYQQAANLGNIIAKYNLAIMYENGEGVDKDYDKAIELYHKAANSGYSSAQFNLALMYKNGEGVDKDYEKAIELYHKAANSGDSDAQFNLANMYENGEGVDKDYEKAIELYHKAANSGHSYAQYNLAIMYEYGKGTEKNINQAIYWYEKSAKQGDQDAQNKLEKLRKRSYWKTALTDVHHKAQATNAVLTALQAATTNRATKIVEVPPFYGNDKKDPNEWIDIFIQAYTTNGWADARRVALAAGHLKEAAYDWELQGVKQKERESIENYSRHFKKLLNRATTGNVLADQHQVNYFINGLSPIYVSQVVLASPATLAAAIDQAKLVESGVKYTLLNAMPKEEIPISSTSQSIVASASVPTPVIQVENSLKNELDALTKQMQQLSINYANLSASVTRTP</sequence>
<dbReference type="GO" id="GO:0005524">
    <property type="term" value="F:ATP binding"/>
    <property type="evidence" value="ECO:0007669"/>
    <property type="project" value="UniProtKB-UniRule"/>
</dbReference>
<dbReference type="Pfam" id="PF08238">
    <property type="entry name" value="Sel1"/>
    <property type="match status" value="7"/>
</dbReference>
<feature type="coiled-coil region" evidence="2">
    <location>
        <begin position="914"/>
        <end position="941"/>
    </location>
</feature>
<keyword evidence="2" id="KW-0175">Coiled coil</keyword>
<dbReference type="Pfam" id="PF00069">
    <property type="entry name" value="Pkinase"/>
    <property type="match status" value="1"/>
</dbReference>
<dbReference type="Gene3D" id="1.25.40.10">
    <property type="entry name" value="Tetratricopeptide repeat domain"/>
    <property type="match status" value="1"/>
</dbReference>
<dbReference type="InterPro" id="IPR017441">
    <property type="entry name" value="Protein_kinase_ATP_BS"/>
</dbReference>
<gene>
    <name evidence="4" type="ORF">RclHR1_01430005</name>
</gene>
<organism evidence="4 5">
    <name type="scientific">Rhizophagus clarus</name>
    <dbReference type="NCBI Taxonomy" id="94130"/>
    <lineage>
        <taxon>Eukaryota</taxon>
        <taxon>Fungi</taxon>
        <taxon>Fungi incertae sedis</taxon>
        <taxon>Mucoromycota</taxon>
        <taxon>Glomeromycotina</taxon>
        <taxon>Glomeromycetes</taxon>
        <taxon>Glomerales</taxon>
        <taxon>Glomeraceae</taxon>
        <taxon>Rhizophagus</taxon>
    </lineage>
</organism>
<name>A0A2Z6R4T8_9GLOM</name>
<dbReference type="InterPro" id="IPR011009">
    <property type="entry name" value="Kinase-like_dom_sf"/>
</dbReference>
<evidence type="ECO:0000313" key="4">
    <source>
        <dbReference type="EMBL" id="GBB87796.1"/>
    </source>
</evidence>
<dbReference type="AlphaFoldDB" id="A0A2Z6R4T8"/>